<comment type="caution">
    <text evidence="2">The sequence shown here is derived from an EMBL/GenBank/DDBJ whole genome shotgun (WGS) entry which is preliminary data.</text>
</comment>
<reference evidence="2" key="1">
    <citation type="submission" date="2021-06" db="EMBL/GenBank/DDBJ databases">
        <title>A collection of bacterial strains from the Burkholderia cepacia Research Laboratory and Repository.</title>
        <authorList>
            <person name="Lipuma J."/>
            <person name="Spilker T."/>
        </authorList>
    </citation>
    <scope>NUCLEOTIDE SEQUENCE</scope>
    <source>
        <strain evidence="2">AU37435</strain>
    </source>
</reference>
<proteinExistence type="predicted"/>
<protein>
    <submittedName>
        <fullName evidence="2">Dehydratase</fullName>
    </submittedName>
</protein>
<dbReference type="PANTHER" id="PTHR43664">
    <property type="entry name" value="MONOAMINE OXIDASE-RELATED"/>
    <property type="match status" value="1"/>
</dbReference>
<dbReference type="Proteomes" id="UP001196915">
    <property type="component" value="Unassembled WGS sequence"/>
</dbReference>
<gene>
    <name evidence="2" type="ORF">KTE52_29540</name>
</gene>
<dbReference type="Pfam" id="PF01575">
    <property type="entry name" value="MaoC_dehydratas"/>
    <property type="match status" value="1"/>
</dbReference>
<dbReference type="PANTHER" id="PTHR43664:SF1">
    <property type="entry name" value="BETA-METHYLMALYL-COA DEHYDRATASE"/>
    <property type="match status" value="1"/>
</dbReference>
<organism evidence="2 3">
    <name type="scientific">Burkholderia multivorans</name>
    <dbReference type="NCBI Taxonomy" id="87883"/>
    <lineage>
        <taxon>Bacteria</taxon>
        <taxon>Pseudomonadati</taxon>
        <taxon>Pseudomonadota</taxon>
        <taxon>Betaproteobacteria</taxon>
        <taxon>Burkholderiales</taxon>
        <taxon>Burkholderiaceae</taxon>
        <taxon>Burkholderia</taxon>
        <taxon>Burkholderia cepacia complex</taxon>
    </lineage>
</organism>
<dbReference type="AlphaFoldDB" id="A0AAP2HRF4"/>
<evidence type="ECO:0000313" key="3">
    <source>
        <dbReference type="Proteomes" id="UP001196915"/>
    </source>
</evidence>
<dbReference type="InterPro" id="IPR002539">
    <property type="entry name" value="MaoC-like_dom"/>
</dbReference>
<sequence>MHSMSGKVIEEFVEGQVDISPARTITETDVVTFSWLSGDVNPMHTDAEYSAKSALGQRIAHGALGLSVSTGLSAQLGQLIGTAIAALGVDEWRFLAPIFLGDTVHLRATILSARTTSKPDRGVLKRRMELINQRGEIVQTGVMTTMVLTRAGRDALNARQNATAIAGEQK</sequence>
<name>A0AAP2HRF4_9BURK</name>
<accession>A0AAP2HRF4</accession>
<dbReference type="EMBL" id="JAHPMX010000029">
    <property type="protein sequence ID" value="MBU9360476.1"/>
    <property type="molecule type" value="Genomic_DNA"/>
</dbReference>
<evidence type="ECO:0000259" key="1">
    <source>
        <dbReference type="Pfam" id="PF01575"/>
    </source>
</evidence>
<feature type="domain" description="MaoC-like" evidence="1">
    <location>
        <begin position="13"/>
        <end position="114"/>
    </location>
</feature>
<evidence type="ECO:0000313" key="2">
    <source>
        <dbReference type="EMBL" id="MBU9360476.1"/>
    </source>
</evidence>
<dbReference type="InterPro" id="IPR052342">
    <property type="entry name" value="MCH/BMMD"/>
</dbReference>